<comment type="caution">
    <text evidence="9">The sequence shown here is derived from an EMBL/GenBank/DDBJ whole genome shotgun (WGS) entry which is preliminary data.</text>
</comment>
<keyword evidence="3 9" id="KW-0255">Endonuclease</keyword>
<dbReference type="SUPFAM" id="SSF143430">
    <property type="entry name" value="TTP0101/SSO1404-like"/>
    <property type="match status" value="1"/>
</dbReference>
<dbReference type="GO" id="GO:0004521">
    <property type="term" value="F:RNA endonuclease activity"/>
    <property type="evidence" value="ECO:0007669"/>
    <property type="project" value="InterPro"/>
</dbReference>
<dbReference type="InterPro" id="IPR048846">
    <property type="entry name" value="PaaX-like_central"/>
</dbReference>
<protein>
    <submittedName>
        <fullName evidence="9">CRISPR-associated endonuclease Cas2</fullName>
    </submittedName>
</protein>
<evidence type="ECO:0000256" key="5">
    <source>
        <dbReference type="ARBA" id="ARBA00022842"/>
    </source>
</evidence>
<dbReference type="GO" id="GO:0006351">
    <property type="term" value="P:DNA-templated transcription"/>
    <property type="evidence" value="ECO:0007669"/>
    <property type="project" value="TreeGrafter"/>
</dbReference>
<dbReference type="EMBL" id="MFAA01000041">
    <property type="protein sequence ID" value="OGD68171.1"/>
    <property type="molecule type" value="Genomic_DNA"/>
</dbReference>
<dbReference type="Pfam" id="PF20803">
    <property type="entry name" value="PaaX_M"/>
    <property type="match status" value="1"/>
</dbReference>
<evidence type="ECO:0000256" key="7">
    <source>
        <dbReference type="SAM" id="Phobius"/>
    </source>
</evidence>
<proteinExistence type="predicted"/>
<keyword evidence="5" id="KW-0460">Magnesium</keyword>
<evidence type="ECO:0000313" key="9">
    <source>
        <dbReference type="EMBL" id="OGD68171.1"/>
    </source>
</evidence>
<reference evidence="9 10" key="1">
    <citation type="journal article" date="2016" name="Nat. Commun.">
        <title>Thousands of microbial genomes shed light on interconnected biogeochemical processes in an aquifer system.</title>
        <authorList>
            <person name="Anantharaman K."/>
            <person name="Brown C.T."/>
            <person name="Hug L.A."/>
            <person name="Sharon I."/>
            <person name="Castelle C.J."/>
            <person name="Probst A.J."/>
            <person name="Thomas B.C."/>
            <person name="Singh A."/>
            <person name="Wilkins M.J."/>
            <person name="Karaoz U."/>
            <person name="Brodie E.L."/>
            <person name="Williams K.H."/>
            <person name="Hubbard S.S."/>
            <person name="Banfield J.F."/>
        </authorList>
    </citation>
    <scope>NUCLEOTIDE SEQUENCE [LARGE SCALE GENOMIC DNA]</scope>
</reference>
<name>A0A1F5ELC0_9BACT</name>
<evidence type="ECO:0000256" key="3">
    <source>
        <dbReference type="ARBA" id="ARBA00022759"/>
    </source>
</evidence>
<keyword evidence="2" id="KW-0479">Metal-binding</keyword>
<keyword evidence="1" id="KW-0540">Nuclease</keyword>
<organism evidence="9 10">
    <name type="scientific">Candidatus Campbellbacteria bacterium RIFCSPHIGHO2_12_FULL_35_10</name>
    <dbReference type="NCBI Taxonomy" id="1797578"/>
    <lineage>
        <taxon>Bacteria</taxon>
        <taxon>Candidatus Campbelliibacteriota</taxon>
    </lineage>
</organism>
<feature type="transmembrane region" description="Helical" evidence="7">
    <location>
        <begin position="12"/>
        <end position="35"/>
    </location>
</feature>
<dbReference type="Gene3D" id="3.30.70.2650">
    <property type="match status" value="1"/>
</dbReference>
<dbReference type="PANTHER" id="PTHR30319:SF1">
    <property type="entry name" value="TRANSCRIPTIONAL REPRESSOR PAAX"/>
    <property type="match status" value="1"/>
</dbReference>
<dbReference type="PANTHER" id="PTHR30319">
    <property type="entry name" value="PHENYLACETIC ACID REGULATOR-RELATED TRANSCRIPTIONAL REPRESSOR"/>
    <property type="match status" value="1"/>
</dbReference>
<evidence type="ECO:0000256" key="1">
    <source>
        <dbReference type="ARBA" id="ARBA00022722"/>
    </source>
</evidence>
<dbReference type="NCBIfam" id="TIGR01573">
    <property type="entry name" value="cas2"/>
    <property type="match status" value="1"/>
</dbReference>
<evidence type="ECO:0000256" key="6">
    <source>
        <dbReference type="ARBA" id="ARBA00023118"/>
    </source>
</evidence>
<evidence type="ECO:0000259" key="8">
    <source>
        <dbReference type="Pfam" id="PF20803"/>
    </source>
</evidence>
<dbReference type="Proteomes" id="UP000185891">
    <property type="component" value="Unassembled WGS sequence"/>
</dbReference>
<evidence type="ECO:0000256" key="2">
    <source>
        <dbReference type="ARBA" id="ARBA00022723"/>
    </source>
</evidence>
<keyword evidence="6" id="KW-0051">Antiviral defense</keyword>
<evidence type="ECO:0000313" key="10">
    <source>
        <dbReference type="Proteomes" id="UP000185891"/>
    </source>
</evidence>
<keyword evidence="7" id="KW-0472">Membrane</keyword>
<dbReference type="GO" id="GO:0043571">
    <property type="term" value="P:maintenance of CRISPR repeat elements"/>
    <property type="evidence" value="ECO:0007669"/>
    <property type="project" value="InterPro"/>
</dbReference>
<feature type="domain" description="Transcriptional repressor PaaX-like central Cas2-like" evidence="8">
    <location>
        <begin position="101"/>
        <end position="171"/>
    </location>
</feature>
<sequence>MDNKNINVQKIILATVATVGLIGIAVVAPNALQIIGQFSKKRKYKGKDQIYYLNRSVKNLTKKGLIRIEIKDGKKFLRLTEKGKEQLAKYELGDLEIRKPKKWDKKWRVVMFDIKENRRGTRTLLRQTLDRLGFVKLQNSVWIFPYDCEELVIMMKSNLFLGKDVLYMTVDNLENDMWLKEIFGLV</sequence>
<keyword evidence="4" id="KW-0378">Hydrolase</keyword>
<dbReference type="InterPro" id="IPR021127">
    <property type="entry name" value="CRISPR_associated_Cas2"/>
</dbReference>
<gene>
    <name evidence="9" type="ORF">A3E89_02585</name>
</gene>
<accession>A0A1F5ELC0</accession>
<keyword evidence="7" id="KW-1133">Transmembrane helix</keyword>
<keyword evidence="7" id="KW-0812">Transmembrane</keyword>
<evidence type="ECO:0000256" key="4">
    <source>
        <dbReference type="ARBA" id="ARBA00022801"/>
    </source>
</evidence>
<dbReference type="AlphaFoldDB" id="A0A1F5ELC0"/>